<sequence length="183" mass="20214">MTISEGHILLGNRMVEPLGYWTKPTAIADIDVQNIHGHIFSVDATSCTRNPLLFPSEFREGPPASVGNIDSNFFTEFTDCLWRKGLEKSLGLEAIEGQAGKMLEFSFDTGSLLLKEEEVRAEVRGQFESRETGWTVIVKDGDVDKDGETRCIVYANGHVKATKIQVDGVLDALKILRDEGILA</sequence>
<proteinExistence type="predicted"/>
<evidence type="ECO:0000313" key="2">
    <source>
        <dbReference type="Proteomes" id="UP001148614"/>
    </source>
</evidence>
<dbReference type="Proteomes" id="UP001148614">
    <property type="component" value="Unassembled WGS sequence"/>
</dbReference>
<reference evidence="1" key="1">
    <citation type="submission" date="2022-07" db="EMBL/GenBank/DDBJ databases">
        <title>Genome Sequence of Xylaria arbuscula.</title>
        <authorList>
            <person name="Buettner E."/>
        </authorList>
    </citation>
    <scope>NUCLEOTIDE SEQUENCE</scope>
    <source>
        <strain evidence="1">VT107</strain>
    </source>
</reference>
<protein>
    <submittedName>
        <fullName evidence="1">Uncharacterized protein</fullName>
    </submittedName>
</protein>
<dbReference type="AlphaFoldDB" id="A0A9W8THR6"/>
<dbReference type="EMBL" id="JANPWZ010002297">
    <property type="protein sequence ID" value="KAJ3560176.1"/>
    <property type="molecule type" value="Genomic_DNA"/>
</dbReference>
<organism evidence="1 2">
    <name type="scientific">Xylaria arbuscula</name>
    <dbReference type="NCBI Taxonomy" id="114810"/>
    <lineage>
        <taxon>Eukaryota</taxon>
        <taxon>Fungi</taxon>
        <taxon>Dikarya</taxon>
        <taxon>Ascomycota</taxon>
        <taxon>Pezizomycotina</taxon>
        <taxon>Sordariomycetes</taxon>
        <taxon>Xylariomycetidae</taxon>
        <taxon>Xylariales</taxon>
        <taxon>Xylariaceae</taxon>
        <taxon>Xylaria</taxon>
    </lineage>
</organism>
<name>A0A9W8THR6_9PEZI</name>
<gene>
    <name evidence="1" type="ORF">NPX13_g9395</name>
</gene>
<accession>A0A9W8THR6</accession>
<keyword evidence="2" id="KW-1185">Reference proteome</keyword>
<comment type="caution">
    <text evidence="1">The sequence shown here is derived from an EMBL/GenBank/DDBJ whole genome shotgun (WGS) entry which is preliminary data.</text>
</comment>
<evidence type="ECO:0000313" key="1">
    <source>
        <dbReference type="EMBL" id="KAJ3560176.1"/>
    </source>
</evidence>